<dbReference type="PROSITE" id="PS50893">
    <property type="entry name" value="ABC_TRANSPORTER_2"/>
    <property type="match status" value="1"/>
</dbReference>
<evidence type="ECO:0000259" key="12">
    <source>
        <dbReference type="PROSITE" id="PS50893"/>
    </source>
</evidence>
<dbReference type="SUPFAM" id="SSF52540">
    <property type="entry name" value="P-loop containing nucleoside triphosphate hydrolases"/>
    <property type="match status" value="1"/>
</dbReference>
<dbReference type="EMBL" id="CP080095">
    <property type="protein sequence ID" value="QYD68624.1"/>
    <property type="molecule type" value="Genomic_DNA"/>
</dbReference>
<dbReference type="InterPro" id="IPR003439">
    <property type="entry name" value="ABC_transporter-like_ATP-bd"/>
</dbReference>
<dbReference type="Pfam" id="PF00664">
    <property type="entry name" value="ABC_membrane"/>
    <property type="match status" value="1"/>
</dbReference>
<dbReference type="InterPro" id="IPR036640">
    <property type="entry name" value="ABC1_TM_sf"/>
</dbReference>
<evidence type="ECO:0000256" key="1">
    <source>
        <dbReference type="ARBA" id="ARBA00004651"/>
    </source>
</evidence>
<dbReference type="InterPro" id="IPR011527">
    <property type="entry name" value="ABC1_TM_dom"/>
</dbReference>
<evidence type="ECO:0000256" key="9">
    <source>
        <dbReference type="ARBA" id="ARBA00023136"/>
    </source>
</evidence>
<dbReference type="InterPro" id="IPR017871">
    <property type="entry name" value="ABC_transporter-like_CS"/>
</dbReference>
<dbReference type="Gene3D" id="1.20.1560.10">
    <property type="entry name" value="ABC transporter type 1, transmembrane domain"/>
    <property type="match status" value="1"/>
</dbReference>
<accession>A0ABX8UI78</accession>
<evidence type="ECO:0000256" key="7">
    <source>
        <dbReference type="ARBA" id="ARBA00022840"/>
    </source>
</evidence>
<protein>
    <submittedName>
        <fullName evidence="14">ABC transporter ATP-binding protein/permease</fullName>
    </submittedName>
</protein>
<dbReference type="Proteomes" id="UP000826462">
    <property type="component" value="Chromosome 1"/>
</dbReference>
<feature type="transmembrane region" description="Helical" evidence="11">
    <location>
        <begin position="164"/>
        <end position="186"/>
    </location>
</feature>
<sequence length="638" mass="70664">MRRLAPPREPAPISNQPRNDWQTIVSLLPYLATYKWRVALALSCLIGAKVANLGVPIVMKRIVDGLASVQHLTALGRADHAPGVVLLSGVGLLVVAYAVVRLSTSLFTELREILFSKVTESAVRQLALKVFRHLHALSLRFHLERQTGGMSRDIERGTRGITQLISYSLYSILPTLVEVGLVLGFFVVKYEAYYAIVTLIALAAYITYTVKVTEWRTHLRRSMNELDSRANSRAIDSLLNFETVKYFGNEEWEARRYDENLKHFRAAAIKSQNSLSALNFGQQAIIGTGLVFILWRATQGVMAGRLTLGDLVLINTFMLQLYIPLNFLGVVYRELKQSLTDMDRMFTLLGAPREVADAPQAPALAVSGAEVRFSGVNFSYEAARPILHDVSFTIPAGTTTAVVGHSGSGKSTLARLLFRFYDLDRAAGGSITIDGQDIRDVTQDSLRAAIGIVPQDTVLFNDTIYYNIAYGRPEASRDEVIAAARAAHIHDFIDSLPRGYDTPVGERGLKLSGGEKQRVAIARTLLKNPPILLFDEATSALDSRSERAIQHELDQIARERTTLIIAHRLSTVVHAQQIIVMDRGRIVERGTYSELIRMGGLFAQMWALQQQRAEQTQAVEGEEGAEAGEHVSEVRVAR</sequence>
<dbReference type="SMART" id="SM00382">
    <property type="entry name" value="AAA"/>
    <property type="match status" value="1"/>
</dbReference>
<keyword evidence="6" id="KW-0547">Nucleotide-binding</keyword>
<dbReference type="InterPro" id="IPR027417">
    <property type="entry name" value="P-loop_NTPase"/>
</dbReference>
<dbReference type="CDD" id="cd18582">
    <property type="entry name" value="ABC_6TM_ATM1_ABCB7"/>
    <property type="match status" value="1"/>
</dbReference>
<evidence type="ECO:0000256" key="10">
    <source>
        <dbReference type="SAM" id="MobiDB-lite"/>
    </source>
</evidence>
<dbReference type="SUPFAM" id="SSF90123">
    <property type="entry name" value="ABC transporter transmembrane region"/>
    <property type="match status" value="1"/>
</dbReference>
<keyword evidence="4" id="KW-0997">Cell inner membrane</keyword>
<keyword evidence="8 11" id="KW-1133">Transmembrane helix</keyword>
<feature type="transmembrane region" description="Helical" evidence="11">
    <location>
        <begin position="36"/>
        <end position="59"/>
    </location>
</feature>
<dbReference type="InterPro" id="IPR039421">
    <property type="entry name" value="Type_1_exporter"/>
</dbReference>
<evidence type="ECO:0000256" key="2">
    <source>
        <dbReference type="ARBA" id="ARBA00022448"/>
    </source>
</evidence>
<evidence type="ECO:0000256" key="8">
    <source>
        <dbReference type="ARBA" id="ARBA00022989"/>
    </source>
</evidence>
<evidence type="ECO:0000313" key="14">
    <source>
        <dbReference type="EMBL" id="QYD68624.1"/>
    </source>
</evidence>
<comment type="subcellular location">
    <subcellularLocation>
        <location evidence="1">Cell membrane</location>
        <topology evidence="1">Multi-pass membrane protein</topology>
    </subcellularLocation>
</comment>
<evidence type="ECO:0000256" key="11">
    <source>
        <dbReference type="SAM" id="Phobius"/>
    </source>
</evidence>
<dbReference type="PANTHER" id="PTHR24221">
    <property type="entry name" value="ATP-BINDING CASSETTE SUB-FAMILY B"/>
    <property type="match status" value="1"/>
</dbReference>
<dbReference type="PANTHER" id="PTHR24221:SF402">
    <property type="entry name" value="IRON-SULFUR CLUSTERS TRANSPORTER ABCB7, MITOCHONDRIAL"/>
    <property type="match status" value="1"/>
</dbReference>
<dbReference type="PROSITE" id="PS50929">
    <property type="entry name" value="ABC_TM1F"/>
    <property type="match status" value="1"/>
</dbReference>
<organism evidence="14 15">
    <name type="scientific">Paraburkholderia edwinii</name>
    <dbReference type="NCBI Taxonomy" id="2861782"/>
    <lineage>
        <taxon>Bacteria</taxon>
        <taxon>Pseudomonadati</taxon>
        <taxon>Pseudomonadota</taxon>
        <taxon>Betaproteobacteria</taxon>
        <taxon>Burkholderiales</taxon>
        <taxon>Burkholderiaceae</taxon>
        <taxon>Paraburkholderia</taxon>
    </lineage>
</organism>
<feature type="transmembrane region" description="Helical" evidence="11">
    <location>
        <begin position="317"/>
        <end position="335"/>
    </location>
</feature>
<keyword evidence="9 11" id="KW-0472">Membrane</keyword>
<feature type="transmembrane region" description="Helical" evidence="11">
    <location>
        <begin position="80"/>
        <end position="102"/>
    </location>
</feature>
<evidence type="ECO:0000259" key="13">
    <source>
        <dbReference type="PROSITE" id="PS50929"/>
    </source>
</evidence>
<gene>
    <name evidence="14" type="ORF">KZJ38_20730</name>
</gene>
<keyword evidence="2" id="KW-0813">Transport</keyword>
<dbReference type="Pfam" id="PF00005">
    <property type="entry name" value="ABC_tran"/>
    <property type="match status" value="1"/>
</dbReference>
<feature type="transmembrane region" description="Helical" evidence="11">
    <location>
        <begin position="192"/>
        <end position="210"/>
    </location>
</feature>
<keyword evidence="7 14" id="KW-0067">ATP-binding</keyword>
<evidence type="ECO:0000313" key="15">
    <source>
        <dbReference type="Proteomes" id="UP000826462"/>
    </source>
</evidence>
<dbReference type="GO" id="GO:0005524">
    <property type="term" value="F:ATP binding"/>
    <property type="evidence" value="ECO:0007669"/>
    <property type="project" value="UniProtKB-KW"/>
</dbReference>
<evidence type="ECO:0000256" key="4">
    <source>
        <dbReference type="ARBA" id="ARBA00022519"/>
    </source>
</evidence>
<feature type="transmembrane region" description="Helical" evidence="11">
    <location>
        <begin position="275"/>
        <end position="297"/>
    </location>
</feature>
<keyword evidence="5 11" id="KW-0812">Transmembrane</keyword>
<reference evidence="14 15" key="1">
    <citation type="submission" date="2021-07" db="EMBL/GenBank/DDBJ databases">
        <title>Paraburkholderia edwinii protects Aspergillus sp. from phenazines by acting as a toxin sponge.</title>
        <authorList>
            <person name="Dahlstrom K.M."/>
            <person name="Newman D.K."/>
        </authorList>
    </citation>
    <scope>NUCLEOTIDE SEQUENCE [LARGE SCALE GENOMIC DNA]</scope>
    <source>
        <strain evidence="14 15">Pe01</strain>
    </source>
</reference>
<keyword evidence="15" id="KW-1185">Reference proteome</keyword>
<name>A0ABX8UI78_9BURK</name>
<evidence type="ECO:0000256" key="3">
    <source>
        <dbReference type="ARBA" id="ARBA00022475"/>
    </source>
</evidence>
<proteinExistence type="predicted"/>
<dbReference type="RefSeq" id="WP_219798011.1">
    <property type="nucleotide sequence ID" value="NZ_CP080095.1"/>
</dbReference>
<feature type="region of interest" description="Disordered" evidence="10">
    <location>
        <begin position="617"/>
        <end position="638"/>
    </location>
</feature>
<dbReference type="PROSITE" id="PS00211">
    <property type="entry name" value="ABC_TRANSPORTER_1"/>
    <property type="match status" value="1"/>
</dbReference>
<feature type="domain" description="ABC transmembrane type-1" evidence="13">
    <location>
        <begin position="39"/>
        <end position="337"/>
    </location>
</feature>
<evidence type="ECO:0000256" key="6">
    <source>
        <dbReference type="ARBA" id="ARBA00022741"/>
    </source>
</evidence>
<feature type="compositionally biased region" description="Basic and acidic residues" evidence="10">
    <location>
        <begin position="627"/>
        <end position="638"/>
    </location>
</feature>
<dbReference type="Gene3D" id="3.40.50.300">
    <property type="entry name" value="P-loop containing nucleotide triphosphate hydrolases"/>
    <property type="match status" value="1"/>
</dbReference>
<keyword evidence="3" id="KW-1003">Cell membrane</keyword>
<evidence type="ECO:0000256" key="5">
    <source>
        <dbReference type="ARBA" id="ARBA00022692"/>
    </source>
</evidence>
<dbReference type="InterPro" id="IPR003593">
    <property type="entry name" value="AAA+_ATPase"/>
</dbReference>
<feature type="domain" description="ABC transporter" evidence="12">
    <location>
        <begin position="371"/>
        <end position="608"/>
    </location>
</feature>